<dbReference type="EMBL" id="CP047224">
    <property type="protein sequence ID" value="QHD65481.1"/>
    <property type="molecule type" value="Genomic_DNA"/>
</dbReference>
<dbReference type="GO" id="GO:0016787">
    <property type="term" value="F:hydrolase activity"/>
    <property type="evidence" value="ECO:0007669"/>
    <property type="project" value="InterPro"/>
</dbReference>
<dbReference type="Pfam" id="PF02129">
    <property type="entry name" value="Peptidase_S15"/>
    <property type="match status" value="1"/>
</dbReference>
<dbReference type="PANTHER" id="PTHR42103:SF2">
    <property type="entry name" value="AB HYDROLASE-1 DOMAIN-CONTAINING PROTEIN"/>
    <property type="match status" value="1"/>
</dbReference>
<organism evidence="2 3">
    <name type="scientific">Neorickettsia findlayensis</name>
    <dbReference type="NCBI Taxonomy" id="2686014"/>
    <lineage>
        <taxon>Bacteria</taxon>
        <taxon>Pseudomonadati</taxon>
        <taxon>Pseudomonadota</taxon>
        <taxon>Alphaproteobacteria</taxon>
        <taxon>Rickettsiales</taxon>
        <taxon>Anaplasmataceae</taxon>
        <taxon>Neorickettsia</taxon>
    </lineage>
</organism>
<dbReference type="KEGG" id="nef:GP480_03630"/>
<dbReference type="PANTHER" id="PTHR42103">
    <property type="entry name" value="ALPHA/BETA-HYDROLASES SUPERFAMILY PROTEIN"/>
    <property type="match status" value="1"/>
</dbReference>
<dbReference type="InterPro" id="IPR029058">
    <property type="entry name" value="AB_hydrolase_fold"/>
</dbReference>
<evidence type="ECO:0000259" key="1">
    <source>
        <dbReference type="Pfam" id="PF02129"/>
    </source>
</evidence>
<evidence type="ECO:0000313" key="3">
    <source>
        <dbReference type="Proteomes" id="UP000464912"/>
    </source>
</evidence>
<proteinExistence type="predicted"/>
<dbReference type="Proteomes" id="UP000464912">
    <property type="component" value="Chromosome"/>
</dbReference>
<gene>
    <name evidence="2" type="ORF">GP480_03630</name>
</gene>
<reference evidence="2 3" key="1">
    <citation type="journal article" date="2020" name="MBio">
        <title>Erratum for Teymournejad et al., 'Isolation and Molecular Analysis of a Novel Neorickettsia Species That Causes Potomac Horse Fever'.</title>
        <authorList>
            <person name="Teymournejad O."/>
            <person name="Lin M."/>
            <person name="Bekebrede H."/>
            <person name="Kamr A."/>
            <person name="Toribio R.E."/>
            <person name="Arroyo L.G."/>
            <person name="Baird J.D."/>
            <person name="Rikihisa Y."/>
        </authorList>
    </citation>
    <scope>NUCLEOTIDE SEQUENCE [LARGE SCALE GENOMIC DNA]</scope>
    <source>
        <strain evidence="2 3">Fin17</strain>
    </source>
</reference>
<evidence type="ECO:0000313" key="2">
    <source>
        <dbReference type="EMBL" id="QHD65481.1"/>
    </source>
</evidence>
<keyword evidence="3" id="KW-1185">Reference proteome</keyword>
<dbReference type="SUPFAM" id="SSF53474">
    <property type="entry name" value="alpha/beta-Hydrolases"/>
    <property type="match status" value="1"/>
</dbReference>
<accession>A0A6P1GCE9</accession>
<dbReference type="InterPro" id="IPR000383">
    <property type="entry name" value="Xaa-Pro-like_dom"/>
</dbReference>
<reference evidence="2 3" key="2">
    <citation type="journal article" date="2020" name="MBio">
        <title>Isolation and Molecular Analysis of a Novel Neorickettsia Species That Causes Potomac Horse Fever.</title>
        <authorList>
            <person name="Teymournejad O."/>
            <person name="Lin M."/>
            <person name="Bekebrede H."/>
            <person name="Kamr A."/>
            <person name="Toribio R.E."/>
            <person name="Arroyo L.G."/>
            <person name="Baird J.D."/>
            <person name="Rikihisa Y."/>
        </authorList>
    </citation>
    <scope>NUCLEOTIDE SEQUENCE [LARGE SCALE GENOMIC DNA]</scope>
    <source>
        <strain evidence="2 3">Fin17</strain>
    </source>
</reference>
<dbReference type="RefSeq" id="WP_160095918.1">
    <property type="nucleotide sequence ID" value="NZ_CP047224.1"/>
</dbReference>
<name>A0A6P1GCE9_9RICK</name>
<protein>
    <recommendedName>
        <fullName evidence="1">Xaa-Pro dipeptidyl-peptidase-like domain-containing protein</fullName>
    </recommendedName>
</protein>
<dbReference type="AlphaFoldDB" id="A0A6P1GCE9"/>
<feature type="domain" description="Xaa-Pro dipeptidyl-peptidase-like" evidence="1">
    <location>
        <begin position="43"/>
        <end position="137"/>
    </location>
</feature>
<sequence length="246" mass="27223">MKGEGSEILFASSLGKLHGYYHDVPGAQSVALVLPPNPRYGATMKNKVVKSIYSCFASKGFSVLRMNYRGVGYSSGQVSVRDEDLIKDANAAIEWLQSCYPLVSSFWVSGFSFGAWLALNLVMRRPEISGFVAVALPLKVYDFSFLSPCIVPGLIVQGDQDQFCDAADLIKLTSPVSERLSKFKVEILEGADCRMSDSYNLGLVQQKIDDYLSFAFSTAPVRIPCEDEDVYHDTDIEERILVEEQA</sequence>
<dbReference type="Gene3D" id="3.40.50.1820">
    <property type="entry name" value="alpha/beta hydrolase"/>
    <property type="match status" value="1"/>
</dbReference>